<evidence type="ECO:0000256" key="5">
    <source>
        <dbReference type="ARBA" id="ARBA00022989"/>
    </source>
</evidence>
<evidence type="ECO:0000256" key="7">
    <source>
        <dbReference type="ARBA" id="ARBA00023180"/>
    </source>
</evidence>
<keyword evidence="3 9" id="KW-0812">Transmembrane</keyword>
<keyword evidence="6 9" id="KW-0472">Membrane</keyword>
<comment type="subcellular location">
    <subcellularLocation>
        <location evidence="1">Membrane</location>
        <topology evidence="1">Lipid-anchor</topology>
        <topology evidence="1">GPI-anchor</topology>
    </subcellularLocation>
</comment>
<dbReference type="GO" id="GO:0098552">
    <property type="term" value="C:side of membrane"/>
    <property type="evidence" value="ECO:0007669"/>
    <property type="project" value="UniProtKB-KW"/>
</dbReference>
<organism evidence="10 11">
    <name type="scientific">Clunio marinus</name>
    <dbReference type="NCBI Taxonomy" id="568069"/>
    <lineage>
        <taxon>Eukaryota</taxon>
        <taxon>Metazoa</taxon>
        <taxon>Ecdysozoa</taxon>
        <taxon>Arthropoda</taxon>
        <taxon>Hexapoda</taxon>
        <taxon>Insecta</taxon>
        <taxon>Pterygota</taxon>
        <taxon>Neoptera</taxon>
        <taxon>Endopterygota</taxon>
        <taxon>Diptera</taxon>
        <taxon>Nematocera</taxon>
        <taxon>Chironomoidea</taxon>
        <taxon>Chironomidae</taxon>
        <taxon>Clunio</taxon>
    </lineage>
</organism>
<evidence type="ECO:0000256" key="4">
    <source>
        <dbReference type="ARBA" id="ARBA00022729"/>
    </source>
</evidence>
<keyword evidence="7" id="KW-0325">Glycoprotein</keyword>
<dbReference type="GO" id="GO:0032222">
    <property type="term" value="P:regulation of synaptic transmission, cholinergic"/>
    <property type="evidence" value="ECO:0007669"/>
    <property type="project" value="InterPro"/>
</dbReference>
<evidence type="ECO:0000256" key="1">
    <source>
        <dbReference type="ARBA" id="ARBA00004589"/>
    </source>
</evidence>
<evidence type="ECO:0000313" key="10">
    <source>
        <dbReference type="EMBL" id="CRL03898.1"/>
    </source>
</evidence>
<dbReference type="Pfam" id="PF17064">
    <property type="entry name" value="QVR"/>
    <property type="match status" value="1"/>
</dbReference>
<dbReference type="PANTHER" id="PTHR33562:SF17">
    <property type="entry name" value="PROTEIN QUIVER"/>
    <property type="match status" value="1"/>
</dbReference>
<dbReference type="InterPro" id="IPR050975">
    <property type="entry name" value="Sleep_regulator"/>
</dbReference>
<keyword evidence="4" id="KW-0732">Signal</keyword>
<proteinExistence type="predicted"/>
<feature type="transmembrane region" description="Helical" evidence="9">
    <location>
        <begin position="12"/>
        <end position="32"/>
    </location>
</feature>
<dbReference type="EMBL" id="CVRI01000060">
    <property type="protein sequence ID" value="CRL03898.1"/>
    <property type="molecule type" value="Genomic_DNA"/>
</dbReference>
<evidence type="ECO:0000256" key="8">
    <source>
        <dbReference type="ARBA" id="ARBA00023288"/>
    </source>
</evidence>
<evidence type="ECO:0000256" key="6">
    <source>
        <dbReference type="ARBA" id="ARBA00023136"/>
    </source>
</evidence>
<evidence type="ECO:0000313" key="11">
    <source>
        <dbReference type="Proteomes" id="UP000183832"/>
    </source>
</evidence>
<reference evidence="10 11" key="1">
    <citation type="submission" date="2015-04" db="EMBL/GenBank/DDBJ databases">
        <authorList>
            <person name="Syromyatnikov M.Y."/>
            <person name="Popov V.N."/>
        </authorList>
    </citation>
    <scope>NUCLEOTIDE SEQUENCE [LARGE SCALE GENOMIC DNA]</scope>
</reference>
<keyword evidence="2" id="KW-0336">GPI-anchor</keyword>
<keyword evidence="11" id="KW-1185">Reference proteome</keyword>
<evidence type="ECO:0000256" key="9">
    <source>
        <dbReference type="SAM" id="Phobius"/>
    </source>
</evidence>
<evidence type="ECO:0000256" key="2">
    <source>
        <dbReference type="ARBA" id="ARBA00022622"/>
    </source>
</evidence>
<sequence>MLDKGTFLTKTLIIGSVILIFGIKGSTALMCYHCNSAYDPRCEDPFNSFSIATVNCSTLPLPEKTDPNGNAYEYTLCRKTSQKVYGKVRVVRDCGYLHDGREDKDCVKRSGTHDVYALYCACTSDLCNVSPKIAHQWELLSASLLISLIYFVNQQLRRN</sequence>
<dbReference type="InterPro" id="IPR031424">
    <property type="entry name" value="QVR-like"/>
</dbReference>
<dbReference type="OrthoDB" id="6083863at2759"/>
<dbReference type="GO" id="GO:0030431">
    <property type="term" value="P:sleep"/>
    <property type="evidence" value="ECO:0007669"/>
    <property type="project" value="InterPro"/>
</dbReference>
<gene>
    <name evidence="10" type="primary">putative GF13713</name>
    <name evidence="10" type="ORF">CLUMA_CG017020</name>
</gene>
<accession>A0A1J1IW21</accession>
<name>A0A1J1IW21_9DIPT</name>
<dbReference type="PANTHER" id="PTHR33562">
    <property type="entry name" value="ATILLA, ISOFORM B-RELATED-RELATED"/>
    <property type="match status" value="1"/>
</dbReference>
<dbReference type="SUPFAM" id="SSF57302">
    <property type="entry name" value="Snake toxin-like"/>
    <property type="match status" value="1"/>
</dbReference>
<protein>
    <submittedName>
        <fullName evidence="10">CLUMA_CG017020, isoform A</fullName>
    </submittedName>
</protein>
<keyword evidence="5 9" id="KW-1133">Transmembrane helix</keyword>
<dbReference type="InterPro" id="IPR045860">
    <property type="entry name" value="Snake_toxin-like_sf"/>
</dbReference>
<dbReference type="AlphaFoldDB" id="A0A1J1IW21"/>
<evidence type="ECO:0000256" key="3">
    <source>
        <dbReference type="ARBA" id="ARBA00022692"/>
    </source>
</evidence>
<keyword evidence="8" id="KW-0449">Lipoprotein</keyword>
<dbReference type="Proteomes" id="UP000183832">
    <property type="component" value="Unassembled WGS sequence"/>
</dbReference>